<dbReference type="AlphaFoldDB" id="A0A6N4DFK0"/>
<dbReference type="InterPro" id="IPR042268">
    <property type="entry name" value="BamC_C"/>
</dbReference>
<dbReference type="RefSeq" id="WP_417656741.1">
    <property type="nucleotide sequence ID" value="NZ_JBLXDX010000002.1"/>
</dbReference>
<dbReference type="PROSITE" id="PS51257">
    <property type="entry name" value="PROKAR_LIPOPROTEIN"/>
    <property type="match status" value="1"/>
</dbReference>
<organism evidence="1 2">
    <name type="scientific">Pseudidiomarina aestuarii</name>
    <dbReference type="NCBI Taxonomy" id="624146"/>
    <lineage>
        <taxon>Bacteria</taxon>
        <taxon>Pseudomonadati</taxon>
        <taxon>Pseudomonadota</taxon>
        <taxon>Gammaproteobacteria</taxon>
        <taxon>Alteromonadales</taxon>
        <taxon>Idiomarinaceae</taxon>
        <taxon>Pseudidiomarina</taxon>
    </lineage>
</organism>
<evidence type="ECO:0000313" key="2">
    <source>
        <dbReference type="Proteomes" id="UP000241514"/>
    </source>
</evidence>
<dbReference type="Pfam" id="PF06804">
    <property type="entry name" value="Lipoprotein_18"/>
    <property type="match status" value="1"/>
</dbReference>
<evidence type="ECO:0000313" key="1">
    <source>
        <dbReference type="EMBL" id="PTB89777.1"/>
    </source>
</evidence>
<dbReference type="Proteomes" id="UP000241514">
    <property type="component" value="Unassembled WGS sequence"/>
</dbReference>
<comment type="caution">
    <text evidence="1">The sequence shown here is derived from an EMBL/GenBank/DDBJ whole genome shotgun (WGS) entry which is preliminary data.</text>
</comment>
<accession>A0A6N4DFK0</accession>
<sequence>MKEYVRIVTCLSVVVASGCSFTPQEQADGGFKYTEAQLTNGLKPAPNKGLPAPSNRFEVPEVDGNLPVGPQVNIQAPVLVRPTAAGSRIDESERRVRIYFDELEDMSNLSSFVWEGVTKALNQRGIPVINAESEQRIVTGSVRNEREVSEDELTLVTERQFEITQETPDHGRTTAIEVTVIESVESGDGAGRQPSMIADRNAAAMLLNDIVNEIAIAQQENRIFNRANQEINATAGFNGDGFPAIVVEADFDTVWALMGQSLPELGFSIDDLNQSTGQYFTEYSKGAKGMSSLAFWRDEVEGKLDIADGDYMVRVTGDNETTTVTFHYNDEPLSAADVNRIYAPVAATLRRQNSL</sequence>
<dbReference type="InterPro" id="IPR010653">
    <property type="entry name" value="NlpB/DapX"/>
</dbReference>
<name>A0A6N4DFK0_9GAMM</name>
<protein>
    <recommendedName>
        <fullName evidence="3">Outer membrane protein assembly factor BamC</fullName>
    </recommendedName>
</protein>
<evidence type="ECO:0008006" key="3">
    <source>
        <dbReference type="Google" id="ProtNLM"/>
    </source>
</evidence>
<dbReference type="Gene3D" id="3.30.310.170">
    <property type="entry name" value="Outer membrane protein assembly factor BamC"/>
    <property type="match status" value="1"/>
</dbReference>
<gene>
    <name evidence="1" type="ORF">C9928_02110</name>
</gene>
<reference evidence="1 2" key="1">
    <citation type="submission" date="2018-03" db="EMBL/GenBank/DDBJ databases">
        <title>Cross-interface Injection: A General Nanoliter Liquid Handling Method Applied to Single Cells Genome Amplification Automated Nanoliter Liquid Handling Applied to Single Cell Multiple Displacement Amplification.</title>
        <authorList>
            <person name="Yun J."/>
            <person name="Xu P."/>
            <person name="Xu J."/>
            <person name="Dai X."/>
            <person name="Wang Y."/>
            <person name="Zheng X."/>
            <person name="Cao C."/>
            <person name="Yi Q."/>
            <person name="Zhu Y."/>
            <person name="Wang L."/>
            <person name="Dong Z."/>
            <person name="Huang Y."/>
            <person name="Huang L."/>
            <person name="Du W."/>
        </authorList>
    </citation>
    <scope>NUCLEOTIDE SEQUENCE [LARGE SCALE GENOMIC DNA]</scope>
    <source>
        <strain evidence="1 2">A9-4</strain>
    </source>
</reference>
<dbReference type="Gene3D" id="3.30.530.50">
    <property type="match status" value="1"/>
</dbReference>
<dbReference type="EMBL" id="PYVG01000007">
    <property type="protein sequence ID" value="PTB89777.1"/>
    <property type="molecule type" value="Genomic_DNA"/>
</dbReference>
<proteinExistence type="predicted"/>